<dbReference type="CDD" id="cd13276">
    <property type="entry name" value="PH_AtPH1"/>
    <property type="match status" value="1"/>
</dbReference>
<dbReference type="InterPro" id="IPR019999">
    <property type="entry name" value="Anth_synth_I-like"/>
</dbReference>
<dbReference type="CDD" id="cd08768">
    <property type="entry name" value="Cdc6_C"/>
    <property type="match status" value="1"/>
</dbReference>
<dbReference type="EMBL" id="JADBGQ010000003">
    <property type="protein sequence ID" value="KAG5404803.1"/>
    <property type="molecule type" value="Genomic_DNA"/>
</dbReference>
<gene>
    <name evidence="14" type="primary">A03p027200.1_BraROA</name>
    <name evidence="14" type="ORF">IGI04_010922</name>
</gene>
<keyword evidence="11" id="KW-0456">Lyase</keyword>
<evidence type="ECO:0000256" key="8">
    <source>
        <dbReference type="ARBA" id="ARBA00022705"/>
    </source>
</evidence>
<evidence type="ECO:0000313" key="15">
    <source>
        <dbReference type="Proteomes" id="UP000823674"/>
    </source>
</evidence>
<feature type="region of interest" description="Disordered" evidence="12">
    <location>
        <begin position="1"/>
        <end position="40"/>
    </location>
</feature>
<feature type="domain" description="PH" evidence="13">
    <location>
        <begin position="1185"/>
        <end position="1286"/>
    </location>
</feature>
<feature type="compositionally biased region" description="Basic and acidic residues" evidence="12">
    <location>
        <begin position="74"/>
        <end position="88"/>
    </location>
</feature>
<feature type="compositionally biased region" description="Polar residues" evidence="12">
    <location>
        <begin position="1"/>
        <end position="10"/>
    </location>
</feature>
<evidence type="ECO:0000256" key="7">
    <source>
        <dbReference type="ARBA" id="ARBA00022679"/>
    </source>
</evidence>
<dbReference type="Pfam" id="PF00169">
    <property type="entry name" value="PH"/>
    <property type="match status" value="1"/>
</dbReference>
<dbReference type="Pfam" id="PF00425">
    <property type="entry name" value="Chorismate_bind"/>
    <property type="match status" value="1"/>
</dbReference>
<dbReference type="PRINTS" id="PR00095">
    <property type="entry name" value="ANTSNTHASEI"/>
</dbReference>
<comment type="subunit">
    <text evidence="4">Heterotetramer consisting of two non-identical subunits: a beta subunit and a large alpha subunit.</text>
</comment>
<dbReference type="SUPFAM" id="SSF50729">
    <property type="entry name" value="PH domain-like"/>
    <property type="match status" value="1"/>
</dbReference>
<dbReference type="InterPro" id="IPR015163">
    <property type="entry name" value="Cdc6_C"/>
</dbReference>
<evidence type="ECO:0000256" key="3">
    <source>
        <dbReference type="ARBA" id="ARBA00009562"/>
    </source>
</evidence>
<keyword evidence="9" id="KW-0822">Tryptophan biosynthesis</keyword>
<dbReference type="InterPro" id="IPR002213">
    <property type="entry name" value="UDP_glucos_trans"/>
</dbReference>
<dbReference type="InterPro" id="IPR005801">
    <property type="entry name" value="ADC_synthase"/>
</dbReference>
<dbReference type="Gene3D" id="3.40.50.300">
    <property type="entry name" value="P-loop containing nucleotide triphosphate hydrolases"/>
    <property type="match status" value="1"/>
</dbReference>
<dbReference type="InterPro" id="IPR005256">
    <property type="entry name" value="Anth_synth_I_PabB"/>
</dbReference>
<dbReference type="Gene3D" id="3.60.120.10">
    <property type="entry name" value="Anthranilate synthase"/>
    <property type="match status" value="1"/>
</dbReference>
<dbReference type="Gene3D" id="3.40.50.2000">
    <property type="entry name" value="Glycogen Phosphorylase B"/>
    <property type="match status" value="2"/>
</dbReference>
<dbReference type="PROSITE" id="PS50003">
    <property type="entry name" value="PH_DOMAIN"/>
    <property type="match status" value="1"/>
</dbReference>
<dbReference type="CDD" id="cd00009">
    <property type="entry name" value="AAA"/>
    <property type="match status" value="1"/>
</dbReference>
<dbReference type="Pfam" id="PF04715">
    <property type="entry name" value="Anth_synt_I_N"/>
    <property type="match status" value="1"/>
</dbReference>
<accession>A0ABQ7N2H2</accession>
<dbReference type="SUPFAM" id="SSF53756">
    <property type="entry name" value="UDP-Glycosyltransferase/glycogen phosphorylase"/>
    <property type="match status" value="1"/>
</dbReference>
<dbReference type="SMART" id="SM00233">
    <property type="entry name" value="PH"/>
    <property type="match status" value="1"/>
</dbReference>
<dbReference type="InterPro" id="IPR015890">
    <property type="entry name" value="Chorismate_C"/>
</dbReference>
<dbReference type="Pfam" id="PF09079">
    <property type="entry name" value="WHD_Cdc6"/>
    <property type="match status" value="1"/>
</dbReference>
<feature type="region of interest" description="Disordered" evidence="12">
    <location>
        <begin position="574"/>
        <end position="596"/>
    </location>
</feature>
<keyword evidence="7" id="KW-0808">Transferase</keyword>
<comment type="pathway">
    <text evidence="1">Amino-acid biosynthesis; L-tryptophan biosynthesis; L-tryptophan from chorismate: step 1/5.</text>
</comment>
<comment type="caution">
    <text evidence="14">The sequence shown here is derived from an EMBL/GenBank/DDBJ whole genome shotgun (WGS) entry which is preliminary data.</text>
</comment>
<reference evidence="14 15" key="1">
    <citation type="submission" date="2021-03" db="EMBL/GenBank/DDBJ databases">
        <authorList>
            <person name="King G.J."/>
            <person name="Bancroft I."/>
            <person name="Baten A."/>
            <person name="Bloomfield J."/>
            <person name="Borpatragohain P."/>
            <person name="He Z."/>
            <person name="Irish N."/>
            <person name="Irwin J."/>
            <person name="Liu K."/>
            <person name="Mauleon R.P."/>
            <person name="Moore J."/>
            <person name="Morris R."/>
            <person name="Ostergaard L."/>
            <person name="Wang B."/>
            <person name="Wells R."/>
        </authorList>
    </citation>
    <scope>NUCLEOTIDE SEQUENCE [LARGE SCALE GENOMIC DNA]</scope>
    <source>
        <strain evidence="14">R-o-18</strain>
        <tissue evidence="14">Leaf</tissue>
    </source>
</reference>
<dbReference type="Gene3D" id="1.10.10.10">
    <property type="entry name" value="Winged helix-like DNA-binding domain superfamily/Winged helix DNA-binding domain"/>
    <property type="match status" value="1"/>
</dbReference>
<evidence type="ECO:0000313" key="14">
    <source>
        <dbReference type="EMBL" id="KAG5404803.1"/>
    </source>
</evidence>
<dbReference type="InterPro" id="IPR001849">
    <property type="entry name" value="PH_domain"/>
</dbReference>
<dbReference type="Pfam" id="PF22606">
    <property type="entry name" value="Cdc6-ORC-like_ATPase_lid"/>
    <property type="match status" value="1"/>
</dbReference>
<keyword evidence="10" id="KW-0057">Aromatic amino acid biosynthesis</keyword>
<keyword evidence="15" id="KW-1185">Reference proteome</keyword>
<dbReference type="Pfam" id="PF00201">
    <property type="entry name" value="UDPGT"/>
    <property type="match status" value="1"/>
</dbReference>
<dbReference type="InterPro" id="IPR027417">
    <property type="entry name" value="P-loop_NTPase"/>
</dbReference>
<dbReference type="SUPFAM" id="SSF56322">
    <property type="entry name" value="ADC synthase"/>
    <property type="match status" value="1"/>
</dbReference>
<evidence type="ECO:0000256" key="5">
    <source>
        <dbReference type="ARBA" id="ARBA00012266"/>
    </source>
</evidence>
<evidence type="ECO:0000256" key="4">
    <source>
        <dbReference type="ARBA" id="ARBA00011653"/>
    </source>
</evidence>
<feature type="compositionally biased region" description="Polar residues" evidence="12">
    <location>
        <begin position="584"/>
        <end position="596"/>
    </location>
</feature>
<dbReference type="Gene3D" id="1.10.8.60">
    <property type="match status" value="1"/>
</dbReference>
<evidence type="ECO:0000256" key="2">
    <source>
        <dbReference type="ARBA" id="ARBA00006184"/>
    </source>
</evidence>
<proteinExistence type="inferred from homology"/>
<evidence type="ECO:0000256" key="12">
    <source>
        <dbReference type="SAM" id="MobiDB-lite"/>
    </source>
</evidence>
<keyword evidence="8" id="KW-0235">DNA replication</keyword>
<dbReference type="InterPro" id="IPR036388">
    <property type="entry name" value="WH-like_DNA-bd_sf"/>
</dbReference>
<evidence type="ECO:0000256" key="6">
    <source>
        <dbReference type="ARBA" id="ARBA00022605"/>
    </source>
</evidence>
<dbReference type="CDD" id="cd03784">
    <property type="entry name" value="GT1_Gtf-like"/>
    <property type="match status" value="1"/>
</dbReference>
<comment type="similarity">
    <text evidence="3">Belongs to the anthranilate synthase component I family.</text>
</comment>
<evidence type="ECO:0000256" key="10">
    <source>
        <dbReference type="ARBA" id="ARBA00023141"/>
    </source>
</evidence>
<feature type="region of interest" description="Disordered" evidence="12">
    <location>
        <begin position="66"/>
        <end position="88"/>
    </location>
</feature>
<dbReference type="Gene3D" id="2.30.29.30">
    <property type="entry name" value="Pleckstrin-homology domain (PH domain)/Phosphotyrosine-binding domain (PTB)"/>
    <property type="match status" value="1"/>
</dbReference>
<dbReference type="EC" id="4.1.3.27" evidence="5"/>
<evidence type="ECO:0000256" key="1">
    <source>
        <dbReference type="ARBA" id="ARBA00004873"/>
    </source>
</evidence>
<evidence type="ECO:0000256" key="9">
    <source>
        <dbReference type="ARBA" id="ARBA00022822"/>
    </source>
</evidence>
<dbReference type="Proteomes" id="UP000823674">
    <property type="component" value="Chromosome A03"/>
</dbReference>
<keyword evidence="6" id="KW-0028">Amino-acid biosynthesis</keyword>
<dbReference type="NCBIfam" id="TIGR00564">
    <property type="entry name" value="trpE_most"/>
    <property type="match status" value="1"/>
</dbReference>
<sequence>MPTIAGPSSSPHKHIVAARPENTGVPEVNTPRKRKLRSDSAAEVASTAIVTESSFATPMKWKSPRRCAVSSPKTLKEEDSKGKEESPVMSAVKDRFDCLDVKSKWNPREDDQMKAVKEALHVSKAPSTVVCREDEQRRVLEFVKGCMEEKKAGSLYICGCPGTGKSLSMEKIRQQAEDWAQQEGLPCLETVSVNCTSLTKTTDIFSKILGESETGKKVSGSSSPLQQLQVLFSQKRQSSSTKMMLIIADEMDYLITRDRGVLHELFMLTTLPFSRCILIGVANAIDLADRFLPKLKSLNCKPLVVTFRAYSMEQILRILQERLVELPYVAFQSKALEMCARKVSAASGDMRKALSVCRSALEILETEVKGSADQEPQSPATEDQVVKMDHMVAALSKTFKSPVVDTIQSLPQHQQIIVCSAAKAFRGSKKDRSIAELNKLYTEICKSSMITPAGITEFTNMCTVLNDQGILKLSNARDDKLKRVSLRVDEADITFALKSLYSLKKTIESKPSLEMSAVSISSVKSNLSAVKAIAVTHHRPPPSFRCPSSLASLSSTTTSLHCNDVSSISRSKLLPPSRLHPIKSSPSPTPSLADSSANQLAKFKEAAEKGNLVPLYRCVFSDHLTPILAYRCLVKEDDRDAPSFLFESVEPGLQASNIGRYSVVGAQPTIEIVAKGNVVTVMDHGASRRTVEEVDDPMVVPQKIMEEWEPQRIDELPEAFCGGWVGYFSYDTVRYVEKKKLPFSNAPEDDRSLPDVHLGLYDDVIVFDHVEKKAYVIHWVRIDKDRSVEDNYTDGMYQLESLVSRIQDQKPPKMPTGFIKLRTQQFGPKLEKSTMTSEAYKEAVLEAKEHILAGDIFQIVLSQRFERRTFADPFEIYRALRIVNPSPYMAYLQARGCILVASSPEILLRSKNTKITNRPLAGTVRRGKTPKEDLMLEKELLSDEKQCAEHIMLVDLGRNDVGKVSKPGSVEVEKLMNIERYSHVMHISSTVKGELLDDLTSWDALRAALPVGTVSGAPKVKAMELIDKLEVTRRGPYSGGFGGISFNGDMDIALALRTMVFPTNTRYDTLYSYKHPQRRREWIAHIQAGAGVVADSNPEDEQRECENKAAALARAIDLAESSFLETPEVTRPRINNKRKTNNKRSIETVEILGERERERMENLWRIATGQDPNRQDYEGIEFWSNPERSGWLTKQGDYIKTWRRRWFVLKRGKLLWFKDQSSALTRGSIPRGVISVGDCLTVKGAEDVVNKPFAFEISSGNITMFFIADNEKEKEEWINSIGRSIVQHSRSVTDSEVLDYDQRRHGYLVDGKREGDGKKIYALVNTRTKAYLLLEMGITELIFIPTPTVGHLVPFLEFARRLIDQDDRIRVTVILMKLQGQSHLDTYVKSIGSSQPFVRFIDVPELVEKPSFGSFQSVEAFVYDFIERNIALVRDIVMGILSSPGVLVKGIVADFFCLPMIDVTKDVNLPFYVFLTTNSGFLAMMQYLADRHSKDTSVFVRDSGEMLSIPGFVNPVPANVLPSALFIEDGYDAYVKLAILFSKAKGILVNSSFDLEPNSLKHFLNEQDYPSVYAVGPIFNPKAQPHPEQDMARRDELMKWLGDQPEGSVVFLCFGSMGRLRGDQVKEIARGLELCQCRFLWSLRTEEVANEDSLPEGFLDRVRGRGVICGWSPQVEILSHKAVGSFVSHCGWNSIVESLWFGVPIVTWPMYAEQQLNAFMMVKELKLAVEMKLDYRVLVDELVSANEIERAIRGVMMNKDDNNLVRKRVIDVSQMVRKATLNGGGSSYTATAKFIQDVTGIKP</sequence>
<name>A0ABQ7N2H2_BRACM</name>
<dbReference type="InterPro" id="IPR054425">
    <property type="entry name" value="Cdc6_ORC1-like_ATPase_lid"/>
</dbReference>
<dbReference type="Pfam" id="PF13401">
    <property type="entry name" value="AAA_22"/>
    <property type="match status" value="1"/>
</dbReference>
<dbReference type="InterPro" id="IPR036390">
    <property type="entry name" value="WH_DNA-bd_sf"/>
</dbReference>
<evidence type="ECO:0000256" key="11">
    <source>
        <dbReference type="ARBA" id="ARBA00023239"/>
    </source>
</evidence>
<organism evidence="14 15">
    <name type="scientific">Brassica rapa subsp. trilocularis</name>
    <dbReference type="NCBI Taxonomy" id="1813537"/>
    <lineage>
        <taxon>Eukaryota</taxon>
        <taxon>Viridiplantae</taxon>
        <taxon>Streptophyta</taxon>
        <taxon>Embryophyta</taxon>
        <taxon>Tracheophyta</taxon>
        <taxon>Spermatophyta</taxon>
        <taxon>Magnoliopsida</taxon>
        <taxon>eudicotyledons</taxon>
        <taxon>Gunneridae</taxon>
        <taxon>Pentapetalae</taxon>
        <taxon>rosids</taxon>
        <taxon>malvids</taxon>
        <taxon>Brassicales</taxon>
        <taxon>Brassicaceae</taxon>
        <taxon>Brassiceae</taxon>
        <taxon>Brassica</taxon>
    </lineage>
</organism>
<dbReference type="SUPFAM" id="SSF52540">
    <property type="entry name" value="P-loop containing nucleoside triphosphate hydrolases"/>
    <property type="match status" value="1"/>
</dbReference>
<dbReference type="InterPro" id="IPR011993">
    <property type="entry name" value="PH-like_dom_sf"/>
</dbReference>
<dbReference type="SUPFAM" id="SSF46785">
    <property type="entry name" value="Winged helix' DNA-binding domain"/>
    <property type="match status" value="1"/>
</dbReference>
<comment type="similarity">
    <text evidence="2">Belongs to the CDC6/cdc18 family.</text>
</comment>
<dbReference type="InterPro" id="IPR006805">
    <property type="entry name" value="Anth_synth_I_N"/>
</dbReference>
<dbReference type="PANTHER" id="PTHR11236">
    <property type="entry name" value="AMINOBENZOATE/ANTHRANILATE SYNTHASE"/>
    <property type="match status" value="1"/>
</dbReference>
<evidence type="ECO:0000259" key="13">
    <source>
        <dbReference type="PROSITE" id="PS50003"/>
    </source>
</evidence>
<protein>
    <recommendedName>
        <fullName evidence="5">anthranilate synthase</fullName>
        <ecNumber evidence="5">4.1.3.27</ecNumber>
    </recommendedName>
</protein>
<dbReference type="PANTHER" id="PTHR11236:SF9">
    <property type="entry name" value="ANTHRANILATE SYNTHASE COMPONENT 1"/>
    <property type="match status" value="1"/>
</dbReference>
<dbReference type="InterPro" id="IPR049945">
    <property type="entry name" value="AAA_22"/>
</dbReference>
<dbReference type="SMART" id="SM01074">
    <property type="entry name" value="Cdc6_C"/>
    <property type="match status" value="1"/>
</dbReference>